<evidence type="ECO:0000313" key="2">
    <source>
        <dbReference type="EMBL" id="RKS53541.1"/>
    </source>
</evidence>
<sequence length="216" mass="24907">MFNIKAKFIFFALFSLMQISVFSSSLNMKDLNTSEITNKIIPKSIADEVAIALSHYPELKDTPIEFRFKEKIKKSFMQAQPKFSGIFKNKKNRSYFVMITEHFHIENESFSISEVPSEVLIGWIGHELGHIMDYQERSGINLIGFGISYLTSHKFIKEAERAADTFAVSHGMGDYILATKDFILNHAHLSSIYKDRIRKLYLSPEEILLLVEELKD</sequence>
<reference evidence="2 3" key="1">
    <citation type="submission" date="2018-10" db="EMBL/GenBank/DDBJ databases">
        <title>Genomic Encyclopedia of Archaeal and Bacterial Type Strains, Phase II (KMG-II): from individual species to whole genera.</title>
        <authorList>
            <person name="Goeker M."/>
        </authorList>
    </citation>
    <scope>NUCLEOTIDE SEQUENCE [LARGE SCALE GENOMIC DNA]</scope>
    <source>
        <strain evidence="2 3">DSM 19839</strain>
    </source>
</reference>
<dbReference type="Proteomes" id="UP000276282">
    <property type="component" value="Unassembled WGS sequence"/>
</dbReference>
<accession>A0A495PSN8</accession>
<dbReference type="AlphaFoldDB" id="A0A495PSN8"/>
<feature type="signal peptide" evidence="1">
    <location>
        <begin position="1"/>
        <end position="23"/>
    </location>
</feature>
<keyword evidence="3" id="KW-1185">Reference proteome</keyword>
<feature type="chain" id="PRO_5019715334" description="Peptidase M48-like protein" evidence="1">
    <location>
        <begin position="24"/>
        <end position="216"/>
    </location>
</feature>
<evidence type="ECO:0000313" key="3">
    <source>
        <dbReference type="Proteomes" id="UP000276282"/>
    </source>
</evidence>
<comment type="caution">
    <text evidence="2">The sequence shown here is derived from an EMBL/GenBank/DDBJ whole genome shotgun (WGS) entry which is preliminary data.</text>
</comment>
<evidence type="ECO:0000256" key="1">
    <source>
        <dbReference type="SAM" id="SignalP"/>
    </source>
</evidence>
<dbReference type="EMBL" id="RBLG01000002">
    <property type="protein sequence ID" value="RKS53541.1"/>
    <property type="molecule type" value="Genomic_DNA"/>
</dbReference>
<gene>
    <name evidence="2" type="ORF">BC962_1793</name>
</gene>
<evidence type="ECO:0008006" key="4">
    <source>
        <dbReference type="Google" id="ProtNLM"/>
    </source>
</evidence>
<protein>
    <recommendedName>
        <fullName evidence="4">Peptidase M48-like protein</fullName>
    </recommendedName>
</protein>
<keyword evidence="1" id="KW-0732">Signal</keyword>
<name>A0A495PSN8_9FLAO</name>
<proteinExistence type="predicted"/>
<organism evidence="2 3">
    <name type="scientific">Gillisia mitskevichiae</name>
    <dbReference type="NCBI Taxonomy" id="270921"/>
    <lineage>
        <taxon>Bacteria</taxon>
        <taxon>Pseudomonadati</taxon>
        <taxon>Bacteroidota</taxon>
        <taxon>Flavobacteriia</taxon>
        <taxon>Flavobacteriales</taxon>
        <taxon>Flavobacteriaceae</taxon>
        <taxon>Gillisia</taxon>
    </lineage>
</organism>
<dbReference type="OrthoDB" id="1098088at2"/>